<dbReference type="Gene3D" id="3.40.50.2300">
    <property type="match status" value="1"/>
</dbReference>
<dbReference type="InterPro" id="IPR012337">
    <property type="entry name" value="RNaseH-like_sf"/>
</dbReference>
<dbReference type="RefSeq" id="WP_151727733.1">
    <property type="nucleotide sequence ID" value="NZ_BKZV01000002.1"/>
</dbReference>
<dbReference type="Proteomes" id="UP000334820">
    <property type="component" value="Unassembled WGS sequence"/>
</dbReference>
<protein>
    <recommendedName>
        <fullName evidence="2">Protein argonaute</fullName>
    </recommendedName>
</protein>
<dbReference type="GO" id="GO:0003676">
    <property type="term" value="F:nucleic acid binding"/>
    <property type="evidence" value="ECO:0007669"/>
    <property type="project" value="InterPro"/>
</dbReference>
<evidence type="ECO:0000256" key="2">
    <source>
        <dbReference type="ARBA" id="ARBA00035032"/>
    </source>
</evidence>
<dbReference type="AlphaFoldDB" id="A0A5J4K1V4"/>
<reference evidence="4 5" key="1">
    <citation type="journal article" date="2019" name="Int. J. Syst. Evol. Microbiol.">
        <title>Thermogemmatispora aurantia sp. nov. and Thermogemmatispora argillosa sp. nov., within the class Ktedonobacteria, and emended description of the genus Thermogemmatispora.</title>
        <authorList>
            <person name="Zheng Y."/>
            <person name="Wang C.M."/>
            <person name="Sakai Y."/>
            <person name="Abe K."/>
            <person name="Yokota A."/>
            <person name="Yabe S."/>
        </authorList>
    </citation>
    <scope>NUCLEOTIDE SEQUENCE [LARGE SCALE GENOMIC DNA]</scope>
    <source>
        <strain evidence="4 5">A1-2</strain>
    </source>
</reference>
<evidence type="ECO:0000313" key="4">
    <source>
        <dbReference type="EMBL" id="GER82894.1"/>
    </source>
</evidence>
<keyword evidence="5" id="KW-1185">Reference proteome</keyword>
<accession>A0A5J4K1V4</accession>
<feature type="domain" description="Piwi" evidence="3">
    <location>
        <begin position="430"/>
        <end position="744"/>
    </location>
</feature>
<dbReference type="Pfam" id="PF02171">
    <property type="entry name" value="Piwi"/>
    <property type="match status" value="1"/>
</dbReference>
<comment type="similarity">
    <text evidence="1">Belongs to the argonaute family. Long pAgo subfamily.</text>
</comment>
<dbReference type="SMART" id="SM00950">
    <property type="entry name" value="Piwi"/>
    <property type="match status" value="1"/>
</dbReference>
<dbReference type="PROSITE" id="PS50822">
    <property type="entry name" value="PIWI"/>
    <property type="match status" value="1"/>
</dbReference>
<evidence type="ECO:0000259" key="3">
    <source>
        <dbReference type="PROSITE" id="PS50822"/>
    </source>
</evidence>
<dbReference type="InterPro" id="IPR003165">
    <property type="entry name" value="Piwi"/>
</dbReference>
<dbReference type="SUPFAM" id="SSF53098">
    <property type="entry name" value="Ribonuclease H-like"/>
    <property type="match status" value="1"/>
</dbReference>
<dbReference type="InterPro" id="IPR036397">
    <property type="entry name" value="RNaseH_sf"/>
</dbReference>
<comment type="caution">
    <text evidence="4">The sequence shown here is derived from an EMBL/GenBank/DDBJ whole genome shotgun (WGS) entry which is preliminary data.</text>
</comment>
<evidence type="ECO:0000256" key="1">
    <source>
        <dbReference type="ARBA" id="ARBA00035012"/>
    </source>
</evidence>
<dbReference type="Gene3D" id="3.30.420.10">
    <property type="entry name" value="Ribonuclease H-like superfamily/Ribonuclease H"/>
    <property type="match status" value="1"/>
</dbReference>
<organism evidence="4 5">
    <name type="scientific">Thermogemmatispora aurantia</name>
    <dbReference type="NCBI Taxonomy" id="2045279"/>
    <lineage>
        <taxon>Bacteria</taxon>
        <taxon>Bacillati</taxon>
        <taxon>Chloroflexota</taxon>
        <taxon>Ktedonobacteria</taxon>
        <taxon>Thermogemmatisporales</taxon>
        <taxon>Thermogemmatisporaceae</taxon>
        <taxon>Thermogemmatispora</taxon>
    </lineage>
</organism>
<name>A0A5J4K1V4_9CHLR</name>
<sequence length="756" mass="83936">MSELITEIFPVNREALPPLAGYLLDLTTDDDPARIGGRLAYELRRRTGGHWFWSRPSRHLVGDQLYTVEQLKQLCRDLWSAPNGVFGGLRTIQLDEQWQAGPGEQADYVALGLADELAEELKQALQPFHEELPPALEIWRLYHLRGWLVQGEPAISLSVSSQPVLKQNLRSFCQSFAWQTLAELEEHLRDLRVKAKDGDLCGSIVRVTGQLATERQRLLALATRESSRRRLEQAQDEEAVVLVETASGKGYEYPLSGLRIVVQPGHYKRLGLDGCRVQSHLHLAPAQRAAMVRSLAQPLQKRRLLKSRAYSTQRAPRLFQRGADLGFVPRLRVGQNHIIEGENGLIADLEQYGFYRPTPQLACKAALRIGLILAGDLPQAHLKAAAHTLKEAFQKFRATVQFSLKRLPHNSREALEQVIATLEKERAVDALLAFLPDREAQPLQREEASRKPWTLYHQFKAITVGNDIPSQVVLFSTLKGLDFAAANIALGLLSKMGGIPYVLAEPLPYADVIVGIDIARRLKTTLPGSVNLTAQTRIFQSDGQLLQYRIADAIIDGETIPTEVLQQLFPQTLFAGKRVLIQRDGPYRGREKQDLQEWAQRIGATFLLVEVIKQGAPRLYGFQPASGRAAATRAERVAAAVARSGSYRPSPSSQQLEDITLPPKGSAMLLSDYEALLVSTLPPSSAATPEPLHIRSEPPFSIREALHSVLALTLLHAGSLRPPRLPISIHYSDELGGLALVGIRPKSAEGTRPFWL</sequence>
<dbReference type="EMBL" id="BKZV01000002">
    <property type="protein sequence ID" value="GER82894.1"/>
    <property type="molecule type" value="Genomic_DNA"/>
</dbReference>
<proteinExistence type="inferred from homology"/>
<gene>
    <name evidence="4" type="ORF">KTAU_15310</name>
</gene>
<evidence type="ECO:0000313" key="5">
    <source>
        <dbReference type="Proteomes" id="UP000334820"/>
    </source>
</evidence>